<accession>A0AAD9WUS9</accession>
<protein>
    <submittedName>
        <fullName evidence="2">Uncharacterized protein</fullName>
    </submittedName>
</protein>
<evidence type="ECO:0000313" key="3">
    <source>
        <dbReference type="Proteomes" id="UP001280121"/>
    </source>
</evidence>
<dbReference type="Proteomes" id="UP001280121">
    <property type="component" value="Unassembled WGS sequence"/>
</dbReference>
<feature type="region of interest" description="Disordered" evidence="1">
    <location>
        <begin position="32"/>
        <end position="82"/>
    </location>
</feature>
<dbReference type="EMBL" id="JANJYI010000007">
    <property type="protein sequence ID" value="KAK2643247.1"/>
    <property type="molecule type" value="Genomic_DNA"/>
</dbReference>
<feature type="compositionally biased region" description="Polar residues" evidence="1">
    <location>
        <begin position="49"/>
        <end position="62"/>
    </location>
</feature>
<reference evidence="2" key="1">
    <citation type="journal article" date="2023" name="Plant J.">
        <title>Genome sequences and population genomics provide insights into the demographic history, inbreeding, and mutation load of two 'living fossil' tree species of Dipteronia.</title>
        <authorList>
            <person name="Feng Y."/>
            <person name="Comes H.P."/>
            <person name="Chen J."/>
            <person name="Zhu S."/>
            <person name="Lu R."/>
            <person name="Zhang X."/>
            <person name="Li P."/>
            <person name="Qiu J."/>
            <person name="Olsen K.M."/>
            <person name="Qiu Y."/>
        </authorList>
    </citation>
    <scope>NUCLEOTIDE SEQUENCE</scope>
    <source>
        <strain evidence="2">KIB01</strain>
    </source>
</reference>
<evidence type="ECO:0000256" key="1">
    <source>
        <dbReference type="SAM" id="MobiDB-lite"/>
    </source>
</evidence>
<gene>
    <name evidence="2" type="ORF">Ddye_025010</name>
</gene>
<organism evidence="2 3">
    <name type="scientific">Dipteronia dyeriana</name>
    <dbReference type="NCBI Taxonomy" id="168575"/>
    <lineage>
        <taxon>Eukaryota</taxon>
        <taxon>Viridiplantae</taxon>
        <taxon>Streptophyta</taxon>
        <taxon>Embryophyta</taxon>
        <taxon>Tracheophyta</taxon>
        <taxon>Spermatophyta</taxon>
        <taxon>Magnoliopsida</taxon>
        <taxon>eudicotyledons</taxon>
        <taxon>Gunneridae</taxon>
        <taxon>Pentapetalae</taxon>
        <taxon>rosids</taxon>
        <taxon>malvids</taxon>
        <taxon>Sapindales</taxon>
        <taxon>Sapindaceae</taxon>
        <taxon>Hippocastanoideae</taxon>
        <taxon>Acereae</taxon>
        <taxon>Dipteronia</taxon>
    </lineage>
</organism>
<proteinExistence type="predicted"/>
<comment type="caution">
    <text evidence="2">The sequence shown here is derived from an EMBL/GenBank/DDBJ whole genome shotgun (WGS) entry which is preliminary data.</text>
</comment>
<keyword evidence="3" id="KW-1185">Reference proteome</keyword>
<name>A0AAD9WUS9_9ROSI</name>
<dbReference type="AlphaFoldDB" id="A0AAD9WUS9"/>
<evidence type="ECO:0000313" key="2">
    <source>
        <dbReference type="EMBL" id="KAK2643247.1"/>
    </source>
</evidence>
<sequence>MSTQEQYRRQPPRRGQITIKIFKEMFKSAPATTTAAAAASGESREWNGGHQQRSTSPNSAGSAATPAKYNSVADIDYDKSKM</sequence>